<evidence type="ECO:0000313" key="2">
    <source>
        <dbReference type="Proteomes" id="UP000663882"/>
    </source>
</evidence>
<comment type="caution">
    <text evidence="1">The sequence shown here is derived from an EMBL/GenBank/DDBJ whole genome shotgun (WGS) entry which is preliminary data.</text>
</comment>
<dbReference type="OrthoDB" id="419773at2759"/>
<dbReference type="AlphaFoldDB" id="A0A815K472"/>
<dbReference type="EMBL" id="CAJNOO010004639">
    <property type="protein sequence ID" value="CAF1388338.1"/>
    <property type="molecule type" value="Genomic_DNA"/>
</dbReference>
<accession>A0A815K472</accession>
<name>A0A815K472_9BILA</name>
<sequence length="377" mass="43052">MESFLKQNFGFHNIDGQYIVSGVRKFQLATPISQLDPEKVIYFPHFQYHSPFVMTVAEILKWQNSYFVYADGNVSGIKKEFLHHALQGKSQNGSEAFLMKFVIRISDCPILMKFDAKILPRSLKDDWPNRIKLVSVAGIDFAGREHDVDDVTTYIKNWKQVFELDPRTGKPKVFNGRDFYPVRFHPEVQLDEERLLSDLKRMVRIRLNACDMEGVEVVVETGIGLGIFAGKHLGMDGRIRKLSAFAIRHVLQKDGATFQKICAIVFALLNFAKDKDSRQLPDTYDDFVHEFTRSNYSGPLPVLIADQDTHELTVAIALQGFRVSQLNPADSHCVFGEYWQNHGPAVEEKLALTTLGLLVQHHLINGKVLDQNRYKII</sequence>
<protein>
    <submittedName>
        <fullName evidence="1">Uncharacterized protein</fullName>
    </submittedName>
</protein>
<dbReference type="Proteomes" id="UP000663882">
    <property type="component" value="Unassembled WGS sequence"/>
</dbReference>
<proteinExistence type="predicted"/>
<gene>
    <name evidence="1" type="ORF">RFH988_LOCUS34217</name>
</gene>
<reference evidence="1" key="1">
    <citation type="submission" date="2021-02" db="EMBL/GenBank/DDBJ databases">
        <authorList>
            <person name="Nowell W R."/>
        </authorList>
    </citation>
    <scope>NUCLEOTIDE SEQUENCE</scope>
</reference>
<evidence type="ECO:0000313" key="1">
    <source>
        <dbReference type="EMBL" id="CAF1388338.1"/>
    </source>
</evidence>
<organism evidence="1 2">
    <name type="scientific">Rotaria sordida</name>
    <dbReference type="NCBI Taxonomy" id="392033"/>
    <lineage>
        <taxon>Eukaryota</taxon>
        <taxon>Metazoa</taxon>
        <taxon>Spiralia</taxon>
        <taxon>Gnathifera</taxon>
        <taxon>Rotifera</taxon>
        <taxon>Eurotatoria</taxon>
        <taxon>Bdelloidea</taxon>
        <taxon>Philodinida</taxon>
        <taxon>Philodinidae</taxon>
        <taxon>Rotaria</taxon>
    </lineage>
</organism>